<dbReference type="InterPro" id="IPR002110">
    <property type="entry name" value="Ankyrin_rpt"/>
</dbReference>
<evidence type="ECO:0000256" key="1">
    <source>
        <dbReference type="ARBA" id="ARBA00022737"/>
    </source>
</evidence>
<dbReference type="Gene3D" id="1.25.40.20">
    <property type="entry name" value="Ankyrin repeat-containing domain"/>
    <property type="match status" value="1"/>
</dbReference>
<evidence type="ECO:0000256" key="3">
    <source>
        <dbReference type="PROSITE-ProRule" id="PRU00023"/>
    </source>
</evidence>
<sequence length="236" mass="26540">MDPTCRSCSDYPCTCGRAIGVPIDNGPGQPMTIRTFSNNMELQNYDEYLAEQEKAHQIALQRREEELARQKKEREEREDLWLRGQLIDSETAQTWLWRSIERGDVDLCRRCLAGGADPTLGGGILNQQFNPLHSASSKGNAAIVEMFLTPEYVMKHADKKVPYIDSNSGISNTQFTPLLFAVRGGHVETVKVLLDNGADPTMDDGFGKRPLQWAKQLGHNTIFEMITAAIERKNQK</sequence>
<comment type="caution">
    <text evidence="5">The sequence shown here is derived from an EMBL/GenBank/DDBJ whole genome shotgun (WGS) entry which is preliminary data.</text>
</comment>
<dbReference type="PANTHER" id="PTHR24171">
    <property type="entry name" value="ANKYRIN REPEAT DOMAIN-CONTAINING PROTEIN 39-RELATED"/>
    <property type="match status" value="1"/>
</dbReference>
<gene>
    <name evidence="5" type="ORF">PROFUN_05673</name>
</gene>
<dbReference type="SUPFAM" id="SSF48403">
    <property type="entry name" value="Ankyrin repeat"/>
    <property type="match status" value="1"/>
</dbReference>
<dbReference type="AlphaFoldDB" id="A0A2P6MUH3"/>
<dbReference type="Pfam" id="PF12796">
    <property type="entry name" value="Ank_2"/>
    <property type="match status" value="1"/>
</dbReference>
<feature type="repeat" description="ANK" evidence="3">
    <location>
        <begin position="173"/>
        <end position="205"/>
    </location>
</feature>
<name>A0A2P6MUH3_9EUKA</name>
<accession>A0A2P6MUH3</accession>
<dbReference type="InterPro" id="IPR036770">
    <property type="entry name" value="Ankyrin_rpt-contain_sf"/>
</dbReference>
<protein>
    <submittedName>
        <fullName evidence="5">Ankyrin repeat-containing signal peptide protein</fullName>
    </submittedName>
</protein>
<dbReference type="PANTHER" id="PTHR24171:SF9">
    <property type="entry name" value="ANKYRIN REPEAT DOMAIN-CONTAINING PROTEIN 39"/>
    <property type="match status" value="1"/>
</dbReference>
<keyword evidence="2 3" id="KW-0040">ANK repeat</keyword>
<dbReference type="STRING" id="1890364.A0A2P6MUH3"/>
<dbReference type="PROSITE" id="PS50088">
    <property type="entry name" value="ANK_REPEAT"/>
    <property type="match status" value="1"/>
</dbReference>
<keyword evidence="4" id="KW-0175">Coiled coil</keyword>
<organism evidence="5 6">
    <name type="scientific">Planoprotostelium fungivorum</name>
    <dbReference type="NCBI Taxonomy" id="1890364"/>
    <lineage>
        <taxon>Eukaryota</taxon>
        <taxon>Amoebozoa</taxon>
        <taxon>Evosea</taxon>
        <taxon>Variosea</taxon>
        <taxon>Cavosteliida</taxon>
        <taxon>Cavosteliaceae</taxon>
        <taxon>Planoprotostelium</taxon>
    </lineage>
</organism>
<evidence type="ECO:0000313" key="5">
    <source>
        <dbReference type="EMBL" id="PRP75362.1"/>
    </source>
</evidence>
<keyword evidence="1" id="KW-0677">Repeat</keyword>
<dbReference type="Proteomes" id="UP000241769">
    <property type="component" value="Unassembled WGS sequence"/>
</dbReference>
<evidence type="ECO:0000256" key="4">
    <source>
        <dbReference type="SAM" id="Coils"/>
    </source>
</evidence>
<keyword evidence="6" id="KW-1185">Reference proteome</keyword>
<dbReference type="EMBL" id="MDYQ01000395">
    <property type="protein sequence ID" value="PRP75362.1"/>
    <property type="molecule type" value="Genomic_DNA"/>
</dbReference>
<feature type="coiled-coil region" evidence="4">
    <location>
        <begin position="53"/>
        <end position="80"/>
    </location>
</feature>
<evidence type="ECO:0000256" key="2">
    <source>
        <dbReference type="ARBA" id="ARBA00023043"/>
    </source>
</evidence>
<dbReference type="SMART" id="SM00248">
    <property type="entry name" value="ANK"/>
    <property type="match status" value="3"/>
</dbReference>
<reference evidence="5 6" key="1">
    <citation type="journal article" date="2018" name="Genome Biol. Evol.">
        <title>Multiple Roots of Fruiting Body Formation in Amoebozoa.</title>
        <authorList>
            <person name="Hillmann F."/>
            <person name="Forbes G."/>
            <person name="Novohradska S."/>
            <person name="Ferling I."/>
            <person name="Riege K."/>
            <person name="Groth M."/>
            <person name="Westermann M."/>
            <person name="Marz M."/>
            <person name="Spaller T."/>
            <person name="Winckler T."/>
            <person name="Schaap P."/>
            <person name="Glockner G."/>
        </authorList>
    </citation>
    <scope>NUCLEOTIDE SEQUENCE [LARGE SCALE GENOMIC DNA]</scope>
    <source>
        <strain evidence="5 6">Jena</strain>
    </source>
</reference>
<evidence type="ECO:0000313" key="6">
    <source>
        <dbReference type="Proteomes" id="UP000241769"/>
    </source>
</evidence>
<dbReference type="InParanoid" id="A0A2P6MUH3"/>
<dbReference type="OrthoDB" id="20872at2759"/>
<proteinExistence type="predicted"/>
<dbReference type="PROSITE" id="PS50297">
    <property type="entry name" value="ANK_REP_REGION"/>
    <property type="match status" value="1"/>
</dbReference>